<accession>A0ABW4NIA9</accession>
<proteinExistence type="predicted"/>
<protein>
    <submittedName>
        <fullName evidence="1">Uncharacterized protein</fullName>
    </submittedName>
</protein>
<evidence type="ECO:0000313" key="2">
    <source>
        <dbReference type="Proteomes" id="UP001597283"/>
    </source>
</evidence>
<name>A0ABW4NIA9_9SPHN</name>
<comment type="caution">
    <text evidence="1">The sequence shown here is derived from an EMBL/GenBank/DDBJ whole genome shotgun (WGS) entry which is preliminary data.</text>
</comment>
<dbReference type="RefSeq" id="WP_380942229.1">
    <property type="nucleotide sequence ID" value="NZ_JBHUFC010000025.1"/>
</dbReference>
<gene>
    <name evidence="1" type="ORF">ACFSC3_20290</name>
</gene>
<dbReference type="Proteomes" id="UP001597283">
    <property type="component" value="Unassembled WGS sequence"/>
</dbReference>
<evidence type="ECO:0000313" key="1">
    <source>
        <dbReference type="EMBL" id="MFD1789903.1"/>
    </source>
</evidence>
<keyword evidence="2" id="KW-1185">Reference proteome</keyword>
<sequence>MGGVVVSGPRRQIPNPRNHFHHGLLQDADDLLFQNGFRVSPSVLSATGL</sequence>
<dbReference type="EMBL" id="JBHUFC010000025">
    <property type="protein sequence ID" value="MFD1789903.1"/>
    <property type="molecule type" value="Genomic_DNA"/>
</dbReference>
<reference evidence="2" key="1">
    <citation type="journal article" date="2019" name="Int. J. Syst. Evol. Microbiol.">
        <title>The Global Catalogue of Microorganisms (GCM) 10K type strain sequencing project: providing services to taxonomists for standard genome sequencing and annotation.</title>
        <authorList>
            <consortium name="The Broad Institute Genomics Platform"/>
            <consortium name="The Broad Institute Genome Sequencing Center for Infectious Disease"/>
            <person name="Wu L."/>
            <person name="Ma J."/>
        </authorList>
    </citation>
    <scope>NUCLEOTIDE SEQUENCE [LARGE SCALE GENOMIC DNA]</scope>
    <source>
        <strain evidence="2">Q85</strain>
    </source>
</reference>
<organism evidence="1 2">
    <name type="scientific">Sphingomonas floccifaciens</name>
    <dbReference type="NCBI Taxonomy" id="1844115"/>
    <lineage>
        <taxon>Bacteria</taxon>
        <taxon>Pseudomonadati</taxon>
        <taxon>Pseudomonadota</taxon>
        <taxon>Alphaproteobacteria</taxon>
        <taxon>Sphingomonadales</taxon>
        <taxon>Sphingomonadaceae</taxon>
        <taxon>Sphingomonas</taxon>
    </lineage>
</organism>